<organism evidence="3">
    <name type="scientific">Gulosibacter sediminis</name>
    <dbReference type="NCBI Taxonomy" id="1729695"/>
    <lineage>
        <taxon>Bacteria</taxon>
        <taxon>Bacillati</taxon>
        <taxon>Actinomycetota</taxon>
        <taxon>Actinomycetes</taxon>
        <taxon>Micrococcales</taxon>
        <taxon>Microbacteriaceae</taxon>
        <taxon>Gulosibacter</taxon>
    </lineage>
</organism>
<keyword evidence="1" id="KW-0812">Transmembrane</keyword>
<gene>
    <name evidence="3" type="ORF">M3M28_05300</name>
</gene>
<keyword evidence="1" id="KW-1133">Transmembrane helix</keyword>
<feature type="transmembrane region" description="Helical" evidence="1">
    <location>
        <begin position="20"/>
        <end position="39"/>
    </location>
</feature>
<keyword evidence="1" id="KW-0472">Membrane</keyword>
<evidence type="ECO:0000313" key="3">
    <source>
        <dbReference type="EMBL" id="UQN15868.1"/>
    </source>
</evidence>
<name>A0ABY4N3R7_9MICO</name>
<feature type="domain" description="TadE-like" evidence="2">
    <location>
        <begin position="13"/>
        <end position="55"/>
    </location>
</feature>
<accession>A0ABY4N3R7</accession>
<dbReference type="EMBL" id="CP097160">
    <property type="protein sequence ID" value="UQN15868.1"/>
    <property type="molecule type" value="Genomic_DNA"/>
</dbReference>
<reference evidence="3" key="1">
    <citation type="submission" date="2022-05" db="EMBL/GenBank/DDBJ databases">
        <title>Complete genome sequence of toluene-degrading Gulosibacter sediminis strain ACHW.36C.</title>
        <authorList>
            <person name="Wai A.C."/>
            <person name="Lai G.K."/>
            <person name="Griffin S.D."/>
            <person name="Leung F.C."/>
        </authorList>
    </citation>
    <scope>NUCLEOTIDE SEQUENCE [LARGE SCALE GENOMIC DNA]</scope>
    <source>
        <strain evidence="3">ACHW.36C</strain>
    </source>
</reference>
<sequence>MRSIASRVTSDRGAAPAEWSLVAGLLTILFLTVLQLAFVMHVRTTIIDAAAEGARVAGLRESSPEAGAERTEYLVTTALSAAYADDIVVAQTGGLIEVRVTAPLPFIGLLGFPDGMEVVAHAPLE</sequence>
<evidence type="ECO:0000256" key="1">
    <source>
        <dbReference type="SAM" id="Phobius"/>
    </source>
</evidence>
<protein>
    <submittedName>
        <fullName evidence="3">Pilus assembly protein</fullName>
    </submittedName>
</protein>
<evidence type="ECO:0000259" key="2">
    <source>
        <dbReference type="Pfam" id="PF07811"/>
    </source>
</evidence>
<dbReference type="Pfam" id="PF07811">
    <property type="entry name" value="TadE"/>
    <property type="match status" value="1"/>
</dbReference>
<dbReference type="InterPro" id="IPR012495">
    <property type="entry name" value="TadE-like_dom"/>
</dbReference>
<proteinExistence type="predicted"/>